<sequence>MPAPYYYPSTTAFSGVSYPTPDLHGHSYQNPQGLHLQFNTRDRRETMSLSIDRSALSTGLLGTYALRSVRDSRHPAVARYGYNYKITDSGTAGSYYTSDLSELQGQVRITAYDAGRHLISGSYEVRLPDESDPTDSVRTRANQLRCRLTLGGSFENLPLEP</sequence>
<evidence type="ECO:0000313" key="1">
    <source>
        <dbReference type="EMBL" id="RTQ49578.1"/>
    </source>
</evidence>
<organism evidence="1 2">
    <name type="scientific">Hymenobacter gummosus</name>
    <dbReference type="NCBI Taxonomy" id="1776032"/>
    <lineage>
        <taxon>Bacteria</taxon>
        <taxon>Pseudomonadati</taxon>
        <taxon>Bacteroidota</taxon>
        <taxon>Cytophagia</taxon>
        <taxon>Cytophagales</taxon>
        <taxon>Hymenobacteraceae</taxon>
        <taxon>Hymenobacter</taxon>
    </lineage>
</organism>
<evidence type="ECO:0000313" key="2">
    <source>
        <dbReference type="Proteomes" id="UP000282184"/>
    </source>
</evidence>
<dbReference type="EMBL" id="RXOF01000006">
    <property type="protein sequence ID" value="RTQ49578.1"/>
    <property type="molecule type" value="Genomic_DNA"/>
</dbReference>
<dbReference type="RefSeq" id="WP_126693437.1">
    <property type="nucleotide sequence ID" value="NZ_RXOF01000006.1"/>
</dbReference>
<dbReference type="Proteomes" id="UP000282184">
    <property type="component" value="Unassembled WGS sequence"/>
</dbReference>
<protein>
    <submittedName>
        <fullName evidence="1">Uncharacterized protein</fullName>
    </submittedName>
</protein>
<keyword evidence="2" id="KW-1185">Reference proteome</keyword>
<name>A0A3S0K572_9BACT</name>
<dbReference type="OrthoDB" id="850811at2"/>
<accession>A0A3S0K572</accession>
<comment type="caution">
    <text evidence="1">The sequence shown here is derived from an EMBL/GenBank/DDBJ whole genome shotgun (WGS) entry which is preliminary data.</text>
</comment>
<gene>
    <name evidence="1" type="ORF">EJV47_12195</name>
</gene>
<reference evidence="1 2" key="1">
    <citation type="submission" date="2018-12" db="EMBL/GenBank/DDBJ databases">
        <title>Hymenobacter gummosus sp. nov., isolated from a spring.</title>
        <authorList>
            <person name="Nie L."/>
        </authorList>
    </citation>
    <scope>NUCLEOTIDE SEQUENCE [LARGE SCALE GENOMIC DNA]</scope>
    <source>
        <strain evidence="1 2">KCTC 52166</strain>
    </source>
</reference>
<dbReference type="AlphaFoldDB" id="A0A3S0K572"/>
<proteinExistence type="predicted"/>